<dbReference type="EMBL" id="KV417302">
    <property type="protein sequence ID" value="KZO93341.1"/>
    <property type="molecule type" value="Genomic_DNA"/>
</dbReference>
<evidence type="ECO:0000256" key="1">
    <source>
        <dbReference type="SAM" id="MobiDB-lite"/>
    </source>
</evidence>
<dbReference type="Proteomes" id="UP000076738">
    <property type="component" value="Unassembled WGS sequence"/>
</dbReference>
<feature type="region of interest" description="Disordered" evidence="1">
    <location>
        <begin position="220"/>
        <end position="241"/>
    </location>
</feature>
<evidence type="ECO:0000313" key="3">
    <source>
        <dbReference type="Proteomes" id="UP000076738"/>
    </source>
</evidence>
<accession>A0A167J8E0</accession>
<sequence>MAGRKERAARAGRAPVRTGQLLLRRENAAMDAAAPDVTQLQTAQRCNARLWPLQLCSRAKDEQKSKCRQELRVYRSAQKQRRAWIEWRCRGAGHAMETRQSRKFRQRTDVGGWEGRRLMSCSSDDVAMDYSASLAAASYSKAKNEQNPKTLSRAASLQVRQQERTSQAIKSRTTCWHQIPGAAHSVGRRSRLRRLGVHDQHRSAPLQWFAAARVGSGVAASACGTPPASAGGSARIGHAGP</sequence>
<proteinExistence type="predicted"/>
<gene>
    <name evidence="2" type="ORF">CALVIDRAFT_254866</name>
</gene>
<name>A0A167J8E0_CALVF</name>
<keyword evidence="3" id="KW-1185">Reference proteome</keyword>
<protein>
    <submittedName>
        <fullName evidence="2">Uncharacterized protein</fullName>
    </submittedName>
</protein>
<dbReference type="AlphaFoldDB" id="A0A167J8E0"/>
<reference evidence="2 3" key="1">
    <citation type="journal article" date="2016" name="Mol. Biol. Evol.">
        <title>Comparative Genomics of Early-Diverging Mushroom-Forming Fungi Provides Insights into the Origins of Lignocellulose Decay Capabilities.</title>
        <authorList>
            <person name="Nagy L.G."/>
            <person name="Riley R."/>
            <person name="Tritt A."/>
            <person name="Adam C."/>
            <person name="Daum C."/>
            <person name="Floudas D."/>
            <person name="Sun H."/>
            <person name="Yadav J.S."/>
            <person name="Pangilinan J."/>
            <person name="Larsson K.H."/>
            <person name="Matsuura K."/>
            <person name="Barry K."/>
            <person name="Labutti K."/>
            <person name="Kuo R."/>
            <person name="Ohm R.A."/>
            <person name="Bhattacharya S.S."/>
            <person name="Shirouzu T."/>
            <person name="Yoshinaga Y."/>
            <person name="Martin F.M."/>
            <person name="Grigoriev I.V."/>
            <person name="Hibbett D.S."/>
        </authorList>
    </citation>
    <scope>NUCLEOTIDE SEQUENCE [LARGE SCALE GENOMIC DNA]</scope>
    <source>
        <strain evidence="2 3">TUFC12733</strain>
    </source>
</reference>
<evidence type="ECO:0000313" key="2">
    <source>
        <dbReference type="EMBL" id="KZO93341.1"/>
    </source>
</evidence>
<organism evidence="2 3">
    <name type="scientific">Calocera viscosa (strain TUFC12733)</name>
    <dbReference type="NCBI Taxonomy" id="1330018"/>
    <lineage>
        <taxon>Eukaryota</taxon>
        <taxon>Fungi</taxon>
        <taxon>Dikarya</taxon>
        <taxon>Basidiomycota</taxon>
        <taxon>Agaricomycotina</taxon>
        <taxon>Dacrymycetes</taxon>
        <taxon>Dacrymycetales</taxon>
        <taxon>Dacrymycetaceae</taxon>
        <taxon>Calocera</taxon>
    </lineage>
</organism>